<dbReference type="Gene3D" id="1.20.1280.50">
    <property type="match status" value="1"/>
</dbReference>
<accession>A0A835FSL6</accession>
<dbReference type="PROSITE" id="PS50181">
    <property type="entry name" value="FBOX"/>
    <property type="match status" value="1"/>
</dbReference>
<comment type="caution">
    <text evidence="3">The sequence shown here is derived from an EMBL/GenBank/DDBJ whole genome shotgun (WGS) entry which is preliminary data.</text>
</comment>
<evidence type="ECO:0000313" key="3">
    <source>
        <dbReference type="EMBL" id="KAF8775019.1"/>
    </source>
</evidence>
<dbReference type="AlphaFoldDB" id="A0A835FSL6"/>
<feature type="region of interest" description="Disordered" evidence="1">
    <location>
        <begin position="19"/>
        <end position="44"/>
    </location>
</feature>
<reference evidence="3" key="1">
    <citation type="submission" date="2020-07" db="EMBL/GenBank/DDBJ databases">
        <title>Genome sequence and genetic diversity analysis of an under-domesticated orphan crop, white fonio (Digitaria exilis).</title>
        <authorList>
            <person name="Bennetzen J.L."/>
            <person name="Chen S."/>
            <person name="Ma X."/>
            <person name="Wang X."/>
            <person name="Yssel A.E.J."/>
            <person name="Chaluvadi S.R."/>
            <person name="Johnson M."/>
            <person name="Gangashetty P."/>
            <person name="Hamidou F."/>
            <person name="Sanogo M.D."/>
            <person name="Zwaenepoel A."/>
            <person name="Wallace J."/>
            <person name="Van De Peer Y."/>
            <person name="Van Deynze A."/>
        </authorList>
    </citation>
    <scope>NUCLEOTIDE SEQUENCE</scope>
    <source>
        <tissue evidence="3">Leaves</tissue>
    </source>
</reference>
<organism evidence="3 4">
    <name type="scientific">Digitaria exilis</name>
    <dbReference type="NCBI Taxonomy" id="1010633"/>
    <lineage>
        <taxon>Eukaryota</taxon>
        <taxon>Viridiplantae</taxon>
        <taxon>Streptophyta</taxon>
        <taxon>Embryophyta</taxon>
        <taxon>Tracheophyta</taxon>
        <taxon>Spermatophyta</taxon>
        <taxon>Magnoliopsida</taxon>
        <taxon>Liliopsida</taxon>
        <taxon>Poales</taxon>
        <taxon>Poaceae</taxon>
        <taxon>PACMAD clade</taxon>
        <taxon>Panicoideae</taxon>
        <taxon>Panicodae</taxon>
        <taxon>Paniceae</taxon>
        <taxon>Anthephorinae</taxon>
        <taxon>Digitaria</taxon>
    </lineage>
</organism>
<evidence type="ECO:0000313" key="4">
    <source>
        <dbReference type="Proteomes" id="UP000636709"/>
    </source>
</evidence>
<evidence type="ECO:0000256" key="1">
    <source>
        <dbReference type="SAM" id="MobiDB-lite"/>
    </source>
</evidence>
<dbReference type="OrthoDB" id="676590at2759"/>
<dbReference type="SUPFAM" id="SSF81383">
    <property type="entry name" value="F-box domain"/>
    <property type="match status" value="1"/>
</dbReference>
<evidence type="ECO:0000259" key="2">
    <source>
        <dbReference type="PROSITE" id="PS50181"/>
    </source>
</evidence>
<feature type="compositionally biased region" description="Polar residues" evidence="1">
    <location>
        <begin position="19"/>
        <end position="28"/>
    </location>
</feature>
<dbReference type="InterPro" id="IPR032675">
    <property type="entry name" value="LRR_dom_sf"/>
</dbReference>
<dbReference type="InterPro" id="IPR036047">
    <property type="entry name" value="F-box-like_dom_sf"/>
</dbReference>
<proteinExistence type="predicted"/>
<name>A0A835FSL6_9POAL</name>
<protein>
    <recommendedName>
        <fullName evidence="2">F-box domain-containing protein</fullName>
    </recommendedName>
</protein>
<dbReference type="PANTHER" id="PTHR38926:SF74">
    <property type="entry name" value="OS08G0193600 PROTEIN"/>
    <property type="match status" value="1"/>
</dbReference>
<sequence>MSVETADISSDFRWNDNGSHSQTKVMDTNSRRRRCKNPCSSSSTYSEERDWAALPHDVLFDIFLRLKSCEIMWGAEAVCKAWRRVTVEEPKLWRHIHIIDVPEWSSIDIAVRDAVDRSAGLCEIFSGPWDAESLLYMAERSPSLKSLHISHDEDASYEVLIDTIKYLPLLEDLDISLPYRHICASEKFLVSVCNARPLLKNIKINFSMPSEYSFEEAVAVVCQECVDGDIYRIPVMCVLRSMELSNLILSCPALAAILDSCPLLDSLTISGFLNGMMDAHLQAKCARVKNLILPDDSDEECEDEDLEEDEDG</sequence>
<keyword evidence="4" id="KW-1185">Reference proteome</keyword>
<dbReference type="Proteomes" id="UP000636709">
    <property type="component" value="Unassembled WGS sequence"/>
</dbReference>
<dbReference type="InterPro" id="IPR001810">
    <property type="entry name" value="F-box_dom"/>
</dbReference>
<dbReference type="Gene3D" id="3.80.10.10">
    <property type="entry name" value="Ribonuclease Inhibitor"/>
    <property type="match status" value="1"/>
</dbReference>
<dbReference type="EMBL" id="JACEFO010000338">
    <property type="protein sequence ID" value="KAF8775019.1"/>
    <property type="molecule type" value="Genomic_DNA"/>
</dbReference>
<dbReference type="Pfam" id="PF12937">
    <property type="entry name" value="F-box-like"/>
    <property type="match status" value="1"/>
</dbReference>
<dbReference type="PANTHER" id="PTHR38926">
    <property type="entry name" value="F-BOX DOMAIN CONTAINING PROTEIN, EXPRESSED"/>
    <property type="match status" value="1"/>
</dbReference>
<gene>
    <name evidence="3" type="ORF">HU200_005068</name>
</gene>
<feature type="domain" description="F-box" evidence="2">
    <location>
        <begin position="48"/>
        <end position="96"/>
    </location>
</feature>